<dbReference type="PANTHER" id="PTHR34584">
    <property type="entry name" value="NA(+)/H(+) ANTIPORTER SUBUNIT E1"/>
    <property type="match status" value="1"/>
</dbReference>
<evidence type="ECO:0000256" key="3">
    <source>
        <dbReference type="ARBA" id="ARBA00022475"/>
    </source>
</evidence>
<organism evidence="8 9">
    <name type="scientific">Novosphingobium hassiacum</name>
    <dbReference type="NCBI Taxonomy" id="173676"/>
    <lineage>
        <taxon>Bacteria</taxon>
        <taxon>Pseudomonadati</taxon>
        <taxon>Pseudomonadota</taxon>
        <taxon>Alphaproteobacteria</taxon>
        <taxon>Sphingomonadales</taxon>
        <taxon>Sphingomonadaceae</taxon>
        <taxon>Novosphingobium</taxon>
    </lineage>
</organism>
<comment type="similarity">
    <text evidence="2">Belongs to the CPA3 antiporters (TC 2.A.63) subunit E family.</text>
</comment>
<keyword evidence="3" id="KW-1003">Cell membrane</keyword>
<evidence type="ECO:0000256" key="6">
    <source>
        <dbReference type="ARBA" id="ARBA00023136"/>
    </source>
</evidence>
<dbReference type="EMBL" id="JACICY010000008">
    <property type="protein sequence ID" value="MBB3861894.1"/>
    <property type="molecule type" value="Genomic_DNA"/>
</dbReference>
<dbReference type="RefSeq" id="WP_183614393.1">
    <property type="nucleotide sequence ID" value="NZ_JACICY010000008.1"/>
</dbReference>
<keyword evidence="6 7" id="KW-0472">Membrane</keyword>
<dbReference type="PANTHER" id="PTHR34584:SF1">
    <property type="entry name" value="NA(+)_H(+) ANTIPORTER SUBUNIT E1"/>
    <property type="match status" value="1"/>
</dbReference>
<dbReference type="InterPro" id="IPR002758">
    <property type="entry name" value="Cation_antiport_E"/>
</dbReference>
<accession>A0A7W5ZZ79</accession>
<dbReference type="AlphaFoldDB" id="A0A7W5ZZ79"/>
<dbReference type="NCBIfam" id="NF006518">
    <property type="entry name" value="PRK08965.1-2"/>
    <property type="match status" value="1"/>
</dbReference>
<feature type="transmembrane region" description="Helical" evidence="7">
    <location>
        <begin position="56"/>
        <end position="78"/>
    </location>
</feature>
<name>A0A7W5ZZ79_9SPHN</name>
<dbReference type="GO" id="GO:0008324">
    <property type="term" value="F:monoatomic cation transmembrane transporter activity"/>
    <property type="evidence" value="ECO:0007669"/>
    <property type="project" value="InterPro"/>
</dbReference>
<evidence type="ECO:0000256" key="2">
    <source>
        <dbReference type="ARBA" id="ARBA00006228"/>
    </source>
</evidence>
<gene>
    <name evidence="8" type="ORF">GGQ88_003184</name>
</gene>
<evidence type="ECO:0000256" key="7">
    <source>
        <dbReference type="SAM" id="Phobius"/>
    </source>
</evidence>
<keyword evidence="5 7" id="KW-1133">Transmembrane helix</keyword>
<evidence type="ECO:0000256" key="5">
    <source>
        <dbReference type="ARBA" id="ARBA00022989"/>
    </source>
</evidence>
<dbReference type="PIRSF" id="PIRSF019239">
    <property type="entry name" value="MrpE"/>
    <property type="match status" value="1"/>
</dbReference>
<evidence type="ECO:0000256" key="4">
    <source>
        <dbReference type="ARBA" id="ARBA00022692"/>
    </source>
</evidence>
<feature type="transmembrane region" description="Helical" evidence="7">
    <location>
        <begin position="12"/>
        <end position="36"/>
    </location>
</feature>
<proteinExistence type="inferred from homology"/>
<dbReference type="Pfam" id="PF01899">
    <property type="entry name" value="MNHE"/>
    <property type="match status" value="1"/>
</dbReference>
<comment type="caution">
    <text evidence="8">The sequence shown here is derived from an EMBL/GenBank/DDBJ whole genome shotgun (WGS) entry which is preliminary data.</text>
</comment>
<keyword evidence="4 7" id="KW-0812">Transmembrane</keyword>
<protein>
    <submittedName>
        <fullName evidence="8">Multicomponent K+:H+ antiporter subunit E</fullName>
    </submittedName>
</protein>
<evidence type="ECO:0000313" key="9">
    <source>
        <dbReference type="Proteomes" id="UP000562395"/>
    </source>
</evidence>
<evidence type="ECO:0000313" key="8">
    <source>
        <dbReference type="EMBL" id="MBB3861894.1"/>
    </source>
</evidence>
<dbReference type="Proteomes" id="UP000562395">
    <property type="component" value="Unassembled WGS sequence"/>
</dbReference>
<sequence>MRRLFPHPGLSVLLVGVWLLMLNAVTAGGVVLGLVLGTVIPIFSGPFWPDRPRLRFGWGIVAYLGLVIGDIVVANFHVARIILLRRTRDLRPCWLVIPLDLRSAEAITTLAATISLTPGTVSADVSTDGRFLLVHALDAGDPAAEVARIKARYETRLARIFR</sequence>
<keyword evidence="9" id="KW-1185">Reference proteome</keyword>
<evidence type="ECO:0000256" key="1">
    <source>
        <dbReference type="ARBA" id="ARBA00004651"/>
    </source>
</evidence>
<reference evidence="8 9" key="1">
    <citation type="submission" date="2020-08" db="EMBL/GenBank/DDBJ databases">
        <title>Genomic Encyclopedia of Type Strains, Phase IV (KMG-IV): sequencing the most valuable type-strain genomes for metagenomic binning, comparative biology and taxonomic classification.</title>
        <authorList>
            <person name="Goeker M."/>
        </authorList>
    </citation>
    <scope>NUCLEOTIDE SEQUENCE [LARGE SCALE GENOMIC DNA]</scope>
    <source>
        <strain evidence="8 9">DSM 14552</strain>
    </source>
</reference>
<comment type="subcellular location">
    <subcellularLocation>
        <location evidence="1">Cell membrane</location>
        <topology evidence="1">Multi-pass membrane protein</topology>
    </subcellularLocation>
</comment>
<dbReference type="GO" id="GO:0005886">
    <property type="term" value="C:plasma membrane"/>
    <property type="evidence" value="ECO:0007669"/>
    <property type="project" value="UniProtKB-SubCell"/>
</dbReference>